<dbReference type="EMBL" id="FOIB01000002">
    <property type="protein sequence ID" value="SET64756.1"/>
    <property type="molecule type" value="Genomic_DNA"/>
</dbReference>
<evidence type="ECO:0000256" key="5">
    <source>
        <dbReference type="ARBA" id="ARBA00023136"/>
    </source>
</evidence>
<evidence type="ECO:0000256" key="7">
    <source>
        <dbReference type="SAM" id="MobiDB-lite"/>
    </source>
</evidence>
<sequence length="348" mass="38808">MKPEPNGRDPGDVLDELRRQLKRGLGRRLLIGGAGLALLVGLFTSYAQVEPDEVGVILRLGRFVDTVEPGPHFRLPYGIDRIVKVPVQRQLKAEFGFRTESVGARNTSYAASGSDMKRESLMLTGDLNVAVVEWIVQYKIKDPYKYLFKVKNVEGMLRDISEASMRAVVGDHSVNEVLTTGRQTVATQSKLLLQDLADRYETGVDIQQVVLQDVNPPDPVKPSFNEVNQAIQEKERAINEAFAELNRAIPRAKGEAEEALRSAEGYAIERVNRAKGEAERFTRVYEEYRKAPEVTRRRMYLETVSQVLTSTGQKVVMDENLKGLTPMLRMDGPDSAAAGAAHTTEAHR</sequence>
<dbReference type="Pfam" id="PF01145">
    <property type="entry name" value="Band_7"/>
    <property type="match status" value="1"/>
</dbReference>
<feature type="region of interest" description="Disordered" evidence="7">
    <location>
        <begin position="326"/>
        <end position="348"/>
    </location>
</feature>
<dbReference type="InterPro" id="IPR010201">
    <property type="entry name" value="HflK"/>
</dbReference>
<dbReference type="SMART" id="SM00244">
    <property type="entry name" value="PHB"/>
    <property type="match status" value="1"/>
</dbReference>
<evidence type="ECO:0000256" key="6">
    <source>
        <dbReference type="RuleBase" id="RU364113"/>
    </source>
</evidence>
<dbReference type="Gene3D" id="3.30.479.30">
    <property type="entry name" value="Band 7 domain"/>
    <property type="match status" value="1"/>
</dbReference>
<accession>A0ABY1C4H2</accession>
<organism evidence="9 10">
    <name type="scientific">Myxococcus fulvus</name>
    <dbReference type="NCBI Taxonomy" id="33"/>
    <lineage>
        <taxon>Bacteria</taxon>
        <taxon>Pseudomonadati</taxon>
        <taxon>Myxococcota</taxon>
        <taxon>Myxococcia</taxon>
        <taxon>Myxococcales</taxon>
        <taxon>Cystobacterineae</taxon>
        <taxon>Myxococcaceae</taxon>
        <taxon>Myxococcus</taxon>
    </lineage>
</organism>
<evidence type="ECO:0000256" key="4">
    <source>
        <dbReference type="ARBA" id="ARBA00022989"/>
    </source>
</evidence>
<keyword evidence="3 6" id="KW-0812">Transmembrane</keyword>
<evidence type="ECO:0000259" key="8">
    <source>
        <dbReference type="SMART" id="SM00244"/>
    </source>
</evidence>
<name>A0ABY1C4H2_MYXFU</name>
<evidence type="ECO:0000256" key="3">
    <source>
        <dbReference type="ARBA" id="ARBA00022692"/>
    </source>
</evidence>
<comment type="caution">
    <text evidence="9">The sequence shown here is derived from an EMBL/GenBank/DDBJ whole genome shotgun (WGS) entry which is preliminary data.</text>
</comment>
<evidence type="ECO:0000313" key="9">
    <source>
        <dbReference type="EMBL" id="SET64756.1"/>
    </source>
</evidence>
<feature type="compositionally biased region" description="Low complexity" evidence="7">
    <location>
        <begin position="336"/>
        <end position="348"/>
    </location>
</feature>
<dbReference type="PANTHER" id="PTHR43327:SF2">
    <property type="entry name" value="MODULATOR OF FTSH PROTEASE HFLK"/>
    <property type="match status" value="1"/>
</dbReference>
<dbReference type="GO" id="GO:0006508">
    <property type="term" value="P:proteolysis"/>
    <property type="evidence" value="ECO:0007669"/>
    <property type="project" value="UniProtKB-KW"/>
</dbReference>
<dbReference type="SUPFAM" id="SSF117892">
    <property type="entry name" value="Band 7/SPFH domain"/>
    <property type="match status" value="1"/>
</dbReference>
<evidence type="ECO:0000256" key="1">
    <source>
        <dbReference type="ARBA" id="ARBA00004167"/>
    </source>
</evidence>
<dbReference type="InterPro" id="IPR001107">
    <property type="entry name" value="Band_7"/>
</dbReference>
<feature type="transmembrane region" description="Helical" evidence="6">
    <location>
        <begin position="29"/>
        <end position="49"/>
    </location>
</feature>
<comment type="subunit">
    <text evidence="6">HflC and HflK may interact to form a multimeric complex.</text>
</comment>
<gene>
    <name evidence="9" type="ORF">SAMN05443572_1021003</name>
</gene>
<dbReference type="PANTHER" id="PTHR43327">
    <property type="entry name" value="STOMATIN-LIKE PROTEIN 2, MITOCHONDRIAL"/>
    <property type="match status" value="1"/>
</dbReference>
<dbReference type="CDD" id="cd03404">
    <property type="entry name" value="SPFH_HflK"/>
    <property type="match status" value="1"/>
</dbReference>
<keyword evidence="9" id="KW-0645">Protease</keyword>
<comment type="similarity">
    <text evidence="2 6">Belongs to the band 7/mec-2 family. HflK subfamily.</text>
</comment>
<evidence type="ECO:0000313" key="10">
    <source>
        <dbReference type="Proteomes" id="UP000183760"/>
    </source>
</evidence>
<dbReference type="GO" id="GO:0008233">
    <property type="term" value="F:peptidase activity"/>
    <property type="evidence" value="ECO:0007669"/>
    <property type="project" value="UniProtKB-KW"/>
</dbReference>
<keyword evidence="5 6" id="KW-0472">Membrane</keyword>
<comment type="function">
    <text evidence="6">HflC and HflK could encode or regulate a protease.</text>
</comment>
<dbReference type="InterPro" id="IPR036013">
    <property type="entry name" value="Band_7/SPFH_dom_sf"/>
</dbReference>
<proteinExistence type="inferred from homology"/>
<keyword evidence="4 6" id="KW-1133">Transmembrane helix</keyword>
<dbReference type="NCBIfam" id="TIGR01933">
    <property type="entry name" value="hflK"/>
    <property type="match status" value="1"/>
</dbReference>
<keyword evidence="10" id="KW-1185">Reference proteome</keyword>
<dbReference type="Proteomes" id="UP000183760">
    <property type="component" value="Unassembled WGS sequence"/>
</dbReference>
<reference evidence="9 10" key="1">
    <citation type="submission" date="2016-10" db="EMBL/GenBank/DDBJ databases">
        <authorList>
            <person name="Varghese N."/>
            <person name="Submissions S."/>
        </authorList>
    </citation>
    <scope>NUCLEOTIDE SEQUENCE [LARGE SCALE GENOMIC DNA]</scope>
    <source>
        <strain evidence="9 10">DSM 16525</strain>
    </source>
</reference>
<keyword evidence="9" id="KW-0378">Hydrolase</keyword>
<protein>
    <recommendedName>
        <fullName evidence="6">Protein HflK</fullName>
    </recommendedName>
</protein>
<dbReference type="InterPro" id="IPR050710">
    <property type="entry name" value="Band7/mec-2_domain"/>
</dbReference>
<feature type="domain" description="Band 7" evidence="8">
    <location>
        <begin position="44"/>
        <end position="228"/>
    </location>
</feature>
<evidence type="ECO:0000256" key="2">
    <source>
        <dbReference type="ARBA" id="ARBA00006971"/>
    </source>
</evidence>
<comment type="subcellular location">
    <subcellularLocation>
        <location evidence="1">Membrane</location>
        <topology evidence="1">Single-pass membrane protein</topology>
    </subcellularLocation>
</comment>